<evidence type="ECO:0000313" key="1">
    <source>
        <dbReference type="EMBL" id="MFC4671360.1"/>
    </source>
</evidence>
<keyword evidence="2" id="KW-1185">Reference proteome</keyword>
<dbReference type="EMBL" id="JBHSGI010000033">
    <property type="protein sequence ID" value="MFC4671360.1"/>
    <property type="molecule type" value="Genomic_DNA"/>
</dbReference>
<gene>
    <name evidence="1" type="ORF">ACFO5X_22600</name>
</gene>
<organism evidence="1 2">
    <name type="scientific">Seohaeicola nanhaiensis</name>
    <dbReference type="NCBI Taxonomy" id="1387282"/>
    <lineage>
        <taxon>Bacteria</taxon>
        <taxon>Pseudomonadati</taxon>
        <taxon>Pseudomonadota</taxon>
        <taxon>Alphaproteobacteria</taxon>
        <taxon>Rhodobacterales</taxon>
        <taxon>Roseobacteraceae</taxon>
        <taxon>Seohaeicola</taxon>
    </lineage>
</organism>
<reference evidence="2" key="1">
    <citation type="journal article" date="2019" name="Int. J. Syst. Evol. Microbiol.">
        <title>The Global Catalogue of Microorganisms (GCM) 10K type strain sequencing project: providing services to taxonomists for standard genome sequencing and annotation.</title>
        <authorList>
            <consortium name="The Broad Institute Genomics Platform"/>
            <consortium name="The Broad Institute Genome Sequencing Center for Infectious Disease"/>
            <person name="Wu L."/>
            <person name="Ma J."/>
        </authorList>
    </citation>
    <scope>NUCLEOTIDE SEQUENCE [LARGE SCALE GENOMIC DNA]</scope>
    <source>
        <strain evidence="2">CGMCC 4.7283</strain>
    </source>
</reference>
<sequence>MESDGFYDSLPRLATFSALTDPASYTPLPDDWVVGCADIVGSTGEIAAGRYKTVNMVGAGVISAQINAAGGRAFPYVFGGDGAAFACAPGHAATAAAALSAVQAWAAAEFGIELRVAQASLARIRAAGRDVAVARYQASPDVDYAMFAGGGLAWLEAQMKSGAFALPPAPPGTRPDLTGLSCRWSHIPARNGTILSLVIEPANRVPGPAFTRLANSVLSIVRSLDRDGHPIPSQGADVSWPAAGVALEARTARQGNSLGRRLSLYAQTLFAWAVLRFNLPVGTFDPRAYKRAVGRNADFRKFDDGLKMTLDCDPDTVQRLRAVLEKAQAAGVIRYGLYEQDEAMMTCIVPSAMQDDHVHFIDGAAGGYALAAAQIKSGPSLRTD</sequence>
<evidence type="ECO:0000313" key="2">
    <source>
        <dbReference type="Proteomes" id="UP001595973"/>
    </source>
</evidence>
<name>A0ABV9KN34_9RHOB</name>
<proteinExistence type="predicted"/>
<dbReference type="RefSeq" id="WP_380721818.1">
    <property type="nucleotide sequence ID" value="NZ_JBHSGI010000033.1"/>
</dbReference>
<accession>A0ABV9KN34</accession>
<protein>
    <submittedName>
        <fullName evidence="1">DUF3095 domain-containing protein</fullName>
    </submittedName>
</protein>
<dbReference type="InterPro" id="IPR021445">
    <property type="entry name" value="DUF3095"/>
</dbReference>
<dbReference type="Proteomes" id="UP001595973">
    <property type="component" value="Unassembled WGS sequence"/>
</dbReference>
<comment type="caution">
    <text evidence="1">The sequence shown here is derived from an EMBL/GenBank/DDBJ whole genome shotgun (WGS) entry which is preliminary data.</text>
</comment>
<dbReference type="Pfam" id="PF11294">
    <property type="entry name" value="DUF3095"/>
    <property type="match status" value="1"/>
</dbReference>